<protein>
    <recommendedName>
        <fullName evidence="4">YtkA-like protein</fullName>
    </recommendedName>
</protein>
<evidence type="ECO:0000313" key="2">
    <source>
        <dbReference type="EMBL" id="TWD96412.1"/>
    </source>
</evidence>
<reference evidence="2 3" key="1">
    <citation type="submission" date="2019-06" db="EMBL/GenBank/DDBJ databases">
        <title>Sorghum-associated microbial communities from plants grown in Nebraska, USA.</title>
        <authorList>
            <person name="Schachtman D."/>
        </authorList>
    </citation>
    <scope>NUCLEOTIDE SEQUENCE [LARGE SCALE GENOMIC DNA]</scope>
    <source>
        <strain evidence="2 3">2482</strain>
    </source>
</reference>
<feature type="chain" id="PRO_5039542544" description="YtkA-like protein" evidence="1">
    <location>
        <begin position="22"/>
        <end position="271"/>
    </location>
</feature>
<name>A0A561CZB2_9BACI</name>
<gene>
    <name evidence="2" type="ORF">FB550_11161</name>
</gene>
<dbReference type="PROSITE" id="PS51257">
    <property type="entry name" value="PROKAR_LIPOPROTEIN"/>
    <property type="match status" value="1"/>
</dbReference>
<organism evidence="2 3">
    <name type="scientific">Neobacillus bataviensis</name>
    <dbReference type="NCBI Taxonomy" id="220685"/>
    <lineage>
        <taxon>Bacteria</taxon>
        <taxon>Bacillati</taxon>
        <taxon>Bacillota</taxon>
        <taxon>Bacilli</taxon>
        <taxon>Bacillales</taxon>
        <taxon>Bacillaceae</taxon>
        <taxon>Neobacillus</taxon>
    </lineage>
</organism>
<keyword evidence="1" id="KW-0732">Signal</keyword>
<evidence type="ECO:0000256" key="1">
    <source>
        <dbReference type="SAM" id="SignalP"/>
    </source>
</evidence>
<dbReference type="RefSeq" id="WP_144566911.1">
    <property type="nucleotide sequence ID" value="NZ_VIVN01000011.1"/>
</dbReference>
<comment type="caution">
    <text evidence="2">The sequence shown here is derived from an EMBL/GenBank/DDBJ whole genome shotgun (WGS) entry which is preliminary data.</text>
</comment>
<dbReference type="AlphaFoldDB" id="A0A561CZB2"/>
<sequence>MKKIFLVPLFISCLFISACGAARVPMNTDSKHMMNMKPVSGNETLSEWSAPDSITANQPVTISILIKDKHNKPIKEFETVSTKKMHLVVVSKDLSYFAHIHPTFKGNGRFEITTKFPASGDYKLIAEMTPVGASDYSIEDHWITVQGTPPGSVPIEPDPTLTKVIDGTKVTLSFDEKPTAKKNIDMNFTLYNASSNKPIKNLKPYLGTVGHSVAIDEDVKQFMHIHPLYPKAKGPKVVFMTYFPTKGVYKVWGQFNVNGHILTVPFVISIN</sequence>
<accession>A0A561CZB2</accession>
<keyword evidence="3" id="KW-1185">Reference proteome</keyword>
<dbReference type="EMBL" id="VIVN01000011">
    <property type="protein sequence ID" value="TWD96412.1"/>
    <property type="molecule type" value="Genomic_DNA"/>
</dbReference>
<proteinExistence type="predicted"/>
<evidence type="ECO:0000313" key="3">
    <source>
        <dbReference type="Proteomes" id="UP000319671"/>
    </source>
</evidence>
<evidence type="ECO:0008006" key="4">
    <source>
        <dbReference type="Google" id="ProtNLM"/>
    </source>
</evidence>
<dbReference type="Proteomes" id="UP000319671">
    <property type="component" value="Unassembled WGS sequence"/>
</dbReference>
<feature type="signal peptide" evidence="1">
    <location>
        <begin position="1"/>
        <end position="21"/>
    </location>
</feature>